<dbReference type="CDD" id="cd11386">
    <property type="entry name" value="MCP_signal"/>
    <property type="match status" value="1"/>
</dbReference>
<feature type="transmembrane region" description="Helical" evidence="4">
    <location>
        <begin position="9"/>
        <end position="27"/>
    </location>
</feature>
<dbReference type="EMBL" id="CP026721">
    <property type="protein sequence ID" value="QAV33386.1"/>
    <property type="molecule type" value="Genomic_DNA"/>
</dbReference>
<dbReference type="RefSeq" id="WP_090221745.1">
    <property type="nucleotide sequence ID" value="NZ_CP026721.1"/>
</dbReference>
<dbReference type="SUPFAM" id="SSF103190">
    <property type="entry name" value="Sensory domain-like"/>
    <property type="match status" value="1"/>
</dbReference>
<evidence type="ECO:0000259" key="6">
    <source>
        <dbReference type="PROSITE" id="PS50885"/>
    </source>
</evidence>
<dbReference type="InterPro" id="IPR004089">
    <property type="entry name" value="MCPsignal_dom"/>
</dbReference>
<feature type="domain" description="Methyl-accepting transducer" evidence="5">
    <location>
        <begin position="367"/>
        <end position="603"/>
    </location>
</feature>
<keyword evidence="4" id="KW-0812">Transmembrane</keyword>
<dbReference type="PANTHER" id="PTHR32089">
    <property type="entry name" value="METHYL-ACCEPTING CHEMOTAXIS PROTEIN MCPB"/>
    <property type="match status" value="1"/>
</dbReference>
<dbReference type="Proteomes" id="UP000288947">
    <property type="component" value="Chromosome"/>
</dbReference>
<evidence type="ECO:0000256" key="3">
    <source>
        <dbReference type="PROSITE-ProRule" id="PRU00284"/>
    </source>
</evidence>
<dbReference type="PANTHER" id="PTHR32089:SF112">
    <property type="entry name" value="LYSOZYME-LIKE PROTEIN-RELATED"/>
    <property type="match status" value="1"/>
</dbReference>
<reference evidence="7 8" key="1">
    <citation type="submission" date="2018-01" db="EMBL/GenBank/DDBJ databases">
        <title>The whole genome sequencing and assembly of Fervidobacterium changbaicum CBS-1 strain.</title>
        <authorList>
            <person name="Kim J.-Y."/>
            <person name="Park M.-K."/>
            <person name="Yi H."/>
            <person name="Bahn Y.-S."/>
            <person name="Kim J.F."/>
            <person name="Lee D.-W."/>
        </authorList>
    </citation>
    <scope>NUCLEOTIDE SEQUENCE [LARGE SCALE GENOMIC DNA]</scope>
    <source>
        <strain evidence="7 8">CBS-1</strain>
    </source>
</reference>
<gene>
    <name evidence="7" type="ORF">CBS1_06410</name>
</gene>
<evidence type="ECO:0000313" key="8">
    <source>
        <dbReference type="Proteomes" id="UP000288947"/>
    </source>
</evidence>
<evidence type="ECO:0000259" key="5">
    <source>
        <dbReference type="PROSITE" id="PS50111"/>
    </source>
</evidence>
<evidence type="ECO:0000313" key="7">
    <source>
        <dbReference type="EMBL" id="QAV33386.1"/>
    </source>
</evidence>
<dbReference type="InterPro" id="IPR029151">
    <property type="entry name" value="Sensor-like_sf"/>
</dbReference>
<name>A0ABX5QSL1_9BACT</name>
<feature type="domain" description="HAMP" evidence="6">
    <location>
        <begin position="296"/>
        <end position="348"/>
    </location>
</feature>
<organism evidence="7 8">
    <name type="scientific">Fervidobacterium changbaicum</name>
    <dbReference type="NCBI Taxonomy" id="310769"/>
    <lineage>
        <taxon>Bacteria</taxon>
        <taxon>Thermotogati</taxon>
        <taxon>Thermotogota</taxon>
        <taxon>Thermotogae</taxon>
        <taxon>Thermotogales</taxon>
        <taxon>Fervidobacteriaceae</taxon>
        <taxon>Fervidobacterium</taxon>
    </lineage>
</organism>
<dbReference type="Pfam" id="PF00015">
    <property type="entry name" value="MCPsignal"/>
    <property type="match status" value="1"/>
</dbReference>
<accession>A0ABX5QSL1</accession>
<dbReference type="Gene3D" id="6.10.340.10">
    <property type="match status" value="1"/>
</dbReference>
<dbReference type="InterPro" id="IPR003660">
    <property type="entry name" value="HAMP_dom"/>
</dbReference>
<dbReference type="PROSITE" id="PS50885">
    <property type="entry name" value="HAMP"/>
    <property type="match status" value="1"/>
</dbReference>
<dbReference type="SMART" id="SM00304">
    <property type="entry name" value="HAMP"/>
    <property type="match status" value="1"/>
</dbReference>
<keyword evidence="4" id="KW-1133">Transmembrane helix</keyword>
<dbReference type="SMART" id="SM00283">
    <property type="entry name" value="MA"/>
    <property type="match status" value="1"/>
</dbReference>
<feature type="transmembrane region" description="Helical" evidence="4">
    <location>
        <begin position="277"/>
        <end position="295"/>
    </location>
</feature>
<dbReference type="InterPro" id="IPR029150">
    <property type="entry name" value="dCache_3"/>
</dbReference>
<keyword evidence="4" id="KW-0472">Membrane</keyword>
<comment type="similarity">
    <text evidence="2">Belongs to the methyl-accepting chemotaxis (MCP) protein family.</text>
</comment>
<evidence type="ECO:0000256" key="4">
    <source>
        <dbReference type="SAM" id="Phobius"/>
    </source>
</evidence>
<dbReference type="Pfam" id="PF14827">
    <property type="entry name" value="dCache_3"/>
    <property type="match status" value="1"/>
</dbReference>
<keyword evidence="8" id="KW-1185">Reference proteome</keyword>
<keyword evidence="1 3" id="KW-0807">Transducer</keyword>
<dbReference type="SUPFAM" id="SSF58104">
    <property type="entry name" value="Methyl-accepting chemotaxis protein (MCP) signaling domain"/>
    <property type="match status" value="1"/>
</dbReference>
<proteinExistence type="inferred from homology"/>
<sequence length="665" mass="74658">MKVIKLRNLPLLLTVILTCAFMVMYFVNQHFSNQIIKGWSEKYNEAIVKILKEKVESKVPIFSILTEILQNDPNLINIIQTDDKDSLHYYLEYTFDTYKQYGLSILQFNRPDLKVFLRMHDKEKSNDSIAARKLVNKLIQTKEKVMGYEIDLSGLGLRLLTPLVSEDLVAILEVGVLVDERILSDLEGTNELVLLYDEKGKLYKPNFLRVDKSVKIADEVNLQKFIRNEKYYEIKNGQLYIAHHFKDIDNETIAILLSKLPLTTIVAQQTKLGVANIVLQLTLIGMVLTLVVVLLRTVERQVSVAKACMARVEDGDLTVEFPTTVQNEIGILISHISQVVEKIRDTLSSSLDIFDEINHAMNKSTSFIERVDELIQRVDSVSERVTLMSNTVSASVEGTNMQVKEVVVAAQNVANSSNEISSLANLTFSKIEDSTKLIEDLVGRIEETIDSAKESIEVTNLVMSYSSRIESIVGTINALAEQTNLLALNAAIEAARAGEAGRGFAVVAAEIRKLAEESKKSTIEIQSILKNIENGVKQVNKAVLKSGEVLEASRSSVRNVREVFERIYELTEHINSKAQALAAASQQQSAAAEGISTAMEFATTSVNEIIKMMNELDEEIKEVVKIFPHLRKVDRKVKETVQNFSEDLTKKFRLGNDVLVQELEF</sequence>
<evidence type="ECO:0000256" key="1">
    <source>
        <dbReference type="ARBA" id="ARBA00023224"/>
    </source>
</evidence>
<dbReference type="PROSITE" id="PS50111">
    <property type="entry name" value="CHEMOTAXIS_TRANSDUC_2"/>
    <property type="match status" value="1"/>
</dbReference>
<dbReference type="Gene3D" id="1.10.287.950">
    <property type="entry name" value="Methyl-accepting chemotaxis protein"/>
    <property type="match status" value="1"/>
</dbReference>
<evidence type="ECO:0000256" key="2">
    <source>
        <dbReference type="ARBA" id="ARBA00029447"/>
    </source>
</evidence>
<protein>
    <submittedName>
        <fullName evidence="7">Methyl-accepting chemotaxis protein</fullName>
    </submittedName>
</protein>